<dbReference type="InterPro" id="IPR035897">
    <property type="entry name" value="Toll_tir_struct_dom_sf"/>
</dbReference>
<dbReference type="SMART" id="SM00255">
    <property type="entry name" value="TIR"/>
    <property type="match status" value="1"/>
</dbReference>
<gene>
    <name evidence="2" type="ORF">SAMN04489730_2245</name>
</gene>
<proteinExistence type="predicted"/>
<dbReference type="GO" id="GO:0007165">
    <property type="term" value="P:signal transduction"/>
    <property type="evidence" value="ECO:0007669"/>
    <property type="project" value="InterPro"/>
</dbReference>
<dbReference type="PROSITE" id="PS50104">
    <property type="entry name" value="TIR"/>
    <property type="match status" value="1"/>
</dbReference>
<evidence type="ECO:0000313" key="3">
    <source>
        <dbReference type="Proteomes" id="UP000182740"/>
    </source>
</evidence>
<dbReference type="AlphaFoldDB" id="A0A1K1QVP8"/>
<dbReference type="STRING" id="546364.SAMN04489730_2245"/>
<accession>A0A1K1QVP8</accession>
<dbReference type="Gene3D" id="3.40.50.10140">
    <property type="entry name" value="Toll/interleukin-1 receptor homology (TIR) domain"/>
    <property type="match status" value="1"/>
</dbReference>
<protein>
    <submittedName>
        <fullName evidence="2">TIR domain-containing protein</fullName>
    </submittedName>
</protein>
<reference evidence="3" key="1">
    <citation type="submission" date="2016-11" db="EMBL/GenBank/DDBJ databases">
        <authorList>
            <person name="Varghese N."/>
            <person name="Submissions S."/>
        </authorList>
    </citation>
    <scope>NUCLEOTIDE SEQUENCE [LARGE SCALE GENOMIC DNA]</scope>
    <source>
        <strain evidence="3">DSM 44671</strain>
    </source>
</reference>
<dbReference type="Proteomes" id="UP000182740">
    <property type="component" value="Unassembled WGS sequence"/>
</dbReference>
<dbReference type="EMBL" id="FPJG01000006">
    <property type="protein sequence ID" value="SFW63374.1"/>
    <property type="molecule type" value="Genomic_DNA"/>
</dbReference>
<dbReference type="InterPro" id="IPR000157">
    <property type="entry name" value="TIR_dom"/>
</dbReference>
<organism evidence="2 3">
    <name type="scientific">Amycolatopsis australiensis</name>
    <dbReference type="NCBI Taxonomy" id="546364"/>
    <lineage>
        <taxon>Bacteria</taxon>
        <taxon>Bacillati</taxon>
        <taxon>Actinomycetota</taxon>
        <taxon>Actinomycetes</taxon>
        <taxon>Pseudonocardiales</taxon>
        <taxon>Pseudonocardiaceae</taxon>
        <taxon>Amycolatopsis</taxon>
    </lineage>
</organism>
<evidence type="ECO:0000259" key="1">
    <source>
        <dbReference type="PROSITE" id="PS50104"/>
    </source>
</evidence>
<keyword evidence="3" id="KW-1185">Reference proteome</keyword>
<dbReference type="SUPFAM" id="SSF52200">
    <property type="entry name" value="Toll/Interleukin receptor TIR domain"/>
    <property type="match status" value="1"/>
</dbReference>
<evidence type="ECO:0000313" key="2">
    <source>
        <dbReference type="EMBL" id="SFW63374.1"/>
    </source>
</evidence>
<dbReference type="Pfam" id="PF13676">
    <property type="entry name" value="TIR_2"/>
    <property type="match status" value="1"/>
</dbReference>
<name>A0A1K1QVP8_9PSEU</name>
<feature type="domain" description="TIR" evidence="1">
    <location>
        <begin position="12"/>
        <end position="176"/>
    </location>
</feature>
<sequence>MDLPIIDCVSGYKYDVFISYSRHGSAPKWLKNHFYPKVQDCLIDHMTSTPKIFMDKTMERAVDWPAALEKALRCSKIMIAVLTPRYFQSPWCMAELRSMRARERQLGLASQERPQGLIYPILYSDSENFPEEEGLRRSWWDFKKLSMPEPVFQESRDWPLFHNTVLELARDLSELIRQVPPWQPDWPDVERPDPVLIPPPPIPRFGI</sequence>